<dbReference type="InterPro" id="IPR025558">
    <property type="entry name" value="DUF4283"/>
</dbReference>
<accession>A0A9R0K5G2</accession>
<sequence length="361" mass="40664">MNGAQPAQRRLDMEPKPWVSLFKGSSLPSKGFALNFIAPTVCDGKPITVLDKHEIQKMNDLWGNAVVMYVVGEKPSIGSILRFIAKEWHQVDKPQIFLHDEGYFVIRFQSKKDKESVLVAGPHMFFGKPMIVKPWTASFNFQEEILRVVPVWIRLPNLPLSCWGGDSLSRIGSLLGDPLYADECTSKQQRISFARILIEVDVTGDLPKSVQIQDPMGNIVKQVVEFEWLPPYCQKCKIVGHDCTQTRVNTTRFRPADVQRKKVVKVWKPKAVQPNVEPQTTDELTANDVIQEDDGENGELSVYDKPFTPIAPVLDEGWRVVSRRRRDIRTPAQTVGLAEVHLNGEELVAGSDGVEFPIDPP</sequence>
<dbReference type="GeneID" id="110798365"/>
<gene>
    <name evidence="3" type="primary">LOC110798365</name>
</gene>
<dbReference type="RefSeq" id="XP_021859241.2">
    <property type="nucleotide sequence ID" value="XM_022003549.2"/>
</dbReference>
<dbReference type="AlphaFoldDB" id="A0A9R0K5G2"/>
<dbReference type="PANTHER" id="PTHR33233:SF17">
    <property type="entry name" value="DUF4283 DOMAIN-CONTAINING PROTEIN"/>
    <property type="match status" value="1"/>
</dbReference>
<feature type="domain" description="DUF4283" evidence="1">
    <location>
        <begin position="59"/>
        <end position="143"/>
    </location>
</feature>
<dbReference type="PANTHER" id="PTHR33233">
    <property type="entry name" value="ENDONUCLEASE/EXONUCLEASE/PHOSPHATASE"/>
    <property type="match status" value="1"/>
</dbReference>
<keyword evidence="2" id="KW-1185">Reference proteome</keyword>
<evidence type="ECO:0000259" key="1">
    <source>
        <dbReference type="Pfam" id="PF14111"/>
    </source>
</evidence>
<dbReference type="KEGG" id="soe:110798365"/>
<evidence type="ECO:0000313" key="2">
    <source>
        <dbReference type="Proteomes" id="UP000813463"/>
    </source>
</evidence>
<name>A0A9R0K5G2_SPIOL</name>
<reference evidence="3" key="2">
    <citation type="submission" date="2025-08" db="UniProtKB">
        <authorList>
            <consortium name="RefSeq"/>
        </authorList>
    </citation>
    <scope>IDENTIFICATION</scope>
    <source>
        <tissue evidence="3">Leaf</tissue>
    </source>
</reference>
<reference evidence="2" key="1">
    <citation type="journal article" date="2021" name="Nat. Commun.">
        <title>Genomic analyses provide insights into spinach domestication and the genetic basis of agronomic traits.</title>
        <authorList>
            <person name="Cai X."/>
            <person name="Sun X."/>
            <person name="Xu C."/>
            <person name="Sun H."/>
            <person name="Wang X."/>
            <person name="Ge C."/>
            <person name="Zhang Z."/>
            <person name="Wang Q."/>
            <person name="Fei Z."/>
            <person name="Jiao C."/>
            <person name="Wang Q."/>
        </authorList>
    </citation>
    <scope>NUCLEOTIDE SEQUENCE [LARGE SCALE GENOMIC DNA]</scope>
    <source>
        <strain evidence="2">cv. Varoflay</strain>
    </source>
</reference>
<dbReference type="Proteomes" id="UP000813463">
    <property type="component" value="Chromosome 3"/>
</dbReference>
<proteinExistence type="predicted"/>
<organism evidence="2 3">
    <name type="scientific">Spinacia oleracea</name>
    <name type="common">Spinach</name>
    <dbReference type="NCBI Taxonomy" id="3562"/>
    <lineage>
        <taxon>Eukaryota</taxon>
        <taxon>Viridiplantae</taxon>
        <taxon>Streptophyta</taxon>
        <taxon>Embryophyta</taxon>
        <taxon>Tracheophyta</taxon>
        <taxon>Spermatophyta</taxon>
        <taxon>Magnoliopsida</taxon>
        <taxon>eudicotyledons</taxon>
        <taxon>Gunneridae</taxon>
        <taxon>Pentapetalae</taxon>
        <taxon>Caryophyllales</taxon>
        <taxon>Chenopodiaceae</taxon>
        <taxon>Chenopodioideae</taxon>
        <taxon>Anserineae</taxon>
        <taxon>Spinacia</taxon>
    </lineage>
</organism>
<evidence type="ECO:0000313" key="3">
    <source>
        <dbReference type="RefSeq" id="XP_021859241.2"/>
    </source>
</evidence>
<protein>
    <recommendedName>
        <fullName evidence="1">DUF4283 domain-containing protein</fullName>
    </recommendedName>
</protein>
<dbReference type="Pfam" id="PF14111">
    <property type="entry name" value="DUF4283"/>
    <property type="match status" value="1"/>
</dbReference>